<dbReference type="SUPFAM" id="SSF57716">
    <property type="entry name" value="Glucocorticoid receptor-like (DNA-binding domain)"/>
    <property type="match status" value="1"/>
</dbReference>
<dbReference type="InterPro" id="IPR006612">
    <property type="entry name" value="THAP_Znf"/>
</dbReference>
<keyword evidence="2 5" id="KW-0863">Zinc-finger</keyword>
<feature type="compositionally biased region" description="Polar residues" evidence="6">
    <location>
        <begin position="153"/>
        <end position="163"/>
    </location>
</feature>
<dbReference type="InParanoid" id="A0A6P8HJH0"/>
<keyword evidence="1" id="KW-0479">Metal-binding</keyword>
<keyword evidence="4 5" id="KW-0238">DNA-binding</keyword>
<feature type="compositionally biased region" description="Basic and acidic residues" evidence="6">
    <location>
        <begin position="104"/>
        <end position="115"/>
    </location>
</feature>
<feature type="domain" description="THAP-type" evidence="7">
    <location>
        <begin position="1"/>
        <end position="91"/>
    </location>
</feature>
<keyword evidence="3" id="KW-0862">Zinc</keyword>
<evidence type="ECO:0000313" key="8">
    <source>
        <dbReference type="Proteomes" id="UP000515163"/>
    </source>
</evidence>
<dbReference type="GO" id="GO:0003677">
    <property type="term" value="F:DNA binding"/>
    <property type="evidence" value="ECO:0007669"/>
    <property type="project" value="UniProtKB-UniRule"/>
</dbReference>
<protein>
    <submittedName>
        <fullName evidence="9">Uncharacterized protein LOC116291918</fullName>
    </submittedName>
</protein>
<dbReference type="AlphaFoldDB" id="A0A6P8HJH0"/>
<accession>A0A6P8HJH0</accession>
<keyword evidence="8" id="KW-1185">Reference proteome</keyword>
<evidence type="ECO:0000313" key="9">
    <source>
        <dbReference type="RefSeq" id="XP_031555013.1"/>
    </source>
</evidence>
<evidence type="ECO:0000256" key="6">
    <source>
        <dbReference type="SAM" id="MobiDB-lite"/>
    </source>
</evidence>
<dbReference type="SMART" id="SM00980">
    <property type="entry name" value="THAP"/>
    <property type="match status" value="1"/>
</dbReference>
<evidence type="ECO:0000256" key="1">
    <source>
        <dbReference type="ARBA" id="ARBA00022723"/>
    </source>
</evidence>
<gene>
    <name evidence="9" type="primary">LOC116291918</name>
</gene>
<evidence type="ECO:0000259" key="7">
    <source>
        <dbReference type="PROSITE" id="PS50950"/>
    </source>
</evidence>
<dbReference type="RefSeq" id="XP_031555013.1">
    <property type="nucleotide sequence ID" value="XM_031699153.1"/>
</dbReference>
<dbReference type="GeneID" id="116291918"/>
<evidence type="ECO:0000256" key="4">
    <source>
        <dbReference type="ARBA" id="ARBA00023125"/>
    </source>
</evidence>
<evidence type="ECO:0000256" key="5">
    <source>
        <dbReference type="PROSITE-ProRule" id="PRU00309"/>
    </source>
</evidence>
<dbReference type="GO" id="GO:0008270">
    <property type="term" value="F:zinc ion binding"/>
    <property type="evidence" value="ECO:0007669"/>
    <property type="project" value="UniProtKB-KW"/>
</dbReference>
<evidence type="ECO:0000256" key="3">
    <source>
        <dbReference type="ARBA" id="ARBA00022833"/>
    </source>
</evidence>
<sequence length="179" mass="20480">MPDSCSVYGCSNRSNKQKEKRFFRIPKEVVHKGERTRDLSKRRRSRWLANLSLSSKGVESPHARVCSDHFVKGCPSNIKDEDDIDWAPTLKLGHQKIKQATESSIKRGERSTNRDLKRRHSEAASALLDLQKQARLTEEISYEQTTDDPDLSAQDTQTETTESPNRRDAECQTDFTSDL</sequence>
<feature type="region of interest" description="Disordered" evidence="6">
    <location>
        <begin position="95"/>
        <end position="179"/>
    </location>
</feature>
<dbReference type="PROSITE" id="PS50950">
    <property type="entry name" value="ZF_THAP"/>
    <property type="match status" value="1"/>
</dbReference>
<name>A0A6P8HJH0_ACTTE</name>
<dbReference type="Pfam" id="PF05485">
    <property type="entry name" value="THAP"/>
    <property type="match status" value="1"/>
</dbReference>
<dbReference type="Proteomes" id="UP000515163">
    <property type="component" value="Unplaced"/>
</dbReference>
<proteinExistence type="predicted"/>
<evidence type="ECO:0000256" key="2">
    <source>
        <dbReference type="ARBA" id="ARBA00022771"/>
    </source>
</evidence>
<organism evidence="8 9">
    <name type="scientific">Actinia tenebrosa</name>
    <name type="common">Australian red waratah sea anemone</name>
    <dbReference type="NCBI Taxonomy" id="6105"/>
    <lineage>
        <taxon>Eukaryota</taxon>
        <taxon>Metazoa</taxon>
        <taxon>Cnidaria</taxon>
        <taxon>Anthozoa</taxon>
        <taxon>Hexacorallia</taxon>
        <taxon>Actiniaria</taxon>
        <taxon>Actiniidae</taxon>
        <taxon>Actinia</taxon>
    </lineage>
</organism>
<dbReference type="OrthoDB" id="5986077at2759"/>
<reference evidence="9" key="1">
    <citation type="submission" date="2025-08" db="UniProtKB">
        <authorList>
            <consortium name="RefSeq"/>
        </authorList>
    </citation>
    <scope>IDENTIFICATION</scope>
    <source>
        <tissue evidence="9">Tentacle</tissue>
    </source>
</reference>
<dbReference type="KEGG" id="aten:116291918"/>